<dbReference type="GO" id="GO:0008284">
    <property type="term" value="P:positive regulation of cell population proliferation"/>
    <property type="evidence" value="ECO:0007669"/>
    <property type="project" value="TreeGrafter"/>
</dbReference>
<evidence type="ECO:0000256" key="22">
    <source>
        <dbReference type="SAM" id="MobiDB-lite"/>
    </source>
</evidence>
<dbReference type="GO" id="GO:0043410">
    <property type="term" value="P:positive regulation of MAPK cascade"/>
    <property type="evidence" value="ECO:0007669"/>
    <property type="project" value="TreeGrafter"/>
</dbReference>
<dbReference type="SMART" id="SM00219">
    <property type="entry name" value="TyrKc"/>
    <property type="match status" value="1"/>
</dbReference>
<comment type="subcellular location">
    <subcellularLocation>
        <location evidence="2">Cell membrane</location>
        <topology evidence="2">Single-pass type I membrane protein</topology>
    </subcellularLocation>
    <subcellularLocation>
        <location evidence="1">Nucleus</location>
    </subcellularLocation>
</comment>
<feature type="region of interest" description="Disordered" evidence="22">
    <location>
        <begin position="206"/>
        <end position="338"/>
    </location>
</feature>
<evidence type="ECO:0000256" key="1">
    <source>
        <dbReference type="ARBA" id="ARBA00004123"/>
    </source>
</evidence>
<keyword evidence="12" id="KW-1133">Transmembrane helix</keyword>
<dbReference type="FunFam" id="1.10.510.10:FF:002828">
    <property type="entry name" value="Receptor tyrosine-protein kinase erbB-2"/>
    <property type="match status" value="1"/>
</dbReference>
<keyword evidence="17" id="KW-0010">Activator</keyword>
<keyword evidence="21" id="KW-0539">Nucleus</keyword>
<keyword evidence="15" id="KW-0829">Tyrosine-protein kinase</keyword>
<evidence type="ECO:0000256" key="14">
    <source>
        <dbReference type="ARBA" id="ARBA00023136"/>
    </source>
</evidence>
<dbReference type="PRINTS" id="PR00109">
    <property type="entry name" value="TYRKINASE"/>
</dbReference>
<keyword evidence="8" id="KW-0732">Signal</keyword>
<evidence type="ECO:0000256" key="16">
    <source>
        <dbReference type="ARBA" id="ARBA00023157"/>
    </source>
</evidence>
<keyword evidence="4" id="KW-1003">Cell membrane</keyword>
<dbReference type="GO" id="GO:0009925">
    <property type="term" value="C:basal plasma membrane"/>
    <property type="evidence" value="ECO:0007669"/>
    <property type="project" value="TreeGrafter"/>
</dbReference>
<keyword evidence="16" id="KW-1015">Disulfide bond</keyword>
<dbReference type="InterPro" id="IPR050122">
    <property type="entry name" value="RTK"/>
</dbReference>
<keyword evidence="9" id="KW-0547">Nucleotide-binding</keyword>
<keyword evidence="19" id="KW-0675">Receptor</keyword>
<evidence type="ECO:0000256" key="8">
    <source>
        <dbReference type="ARBA" id="ARBA00022729"/>
    </source>
</evidence>
<reference evidence="24 25" key="1">
    <citation type="submission" date="2019-09" db="EMBL/GenBank/DDBJ databases">
        <title>Bird 10,000 Genomes (B10K) Project - Family phase.</title>
        <authorList>
            <person name="Zhang G."/>
        </authorList>
    </citation>
    <scope>NUCLEOTIDE SEQUENCE [LARGE SCALE GENOMIC DNA]</scope>
    <source>
        <strain evidence="24">OUT-0055</strain>
        <tissue evidence="24">Blood</tissue>
    </source>
</reference>
<keyword evidence="5" id="KW-0597">Phosphoprotein</keyword>
<dbReference type="PANTHER" id="PTHR24416">
    <property type="entry name" value="TYROSINE-PROTEIN KINASE RECEPTOR"/>
    <property type="match status" value="1"/>
</dbReference>
<evidence type="ECO:0000256" key="19">
    <source>
        <dbReference type="ARBA" id="ARBA00023170"/>
    </source>
</evidence>
<comment type="caution">
    <text evidence="24">The sequence shown here is derived from an EMBL/GenBank/DDBJ whole genome shotgun (WGS) entry which is preliminary data.</text>
</comment>
<sequence>QGMSYLEEVRLVHRDLAARNVLVKSPNHVKITDFGLARLLDIDETEYHADGGKVPIKWMALESILRRRFTHQSDVWSYGVTVWELMTFGAKPYDGIPAREIPDLLEKGERLPQPPICTIDVYMIMVKCWMIDSECRPKFRELVTEFSRMARDPQRFVVIQNDMAGLPGSIDSTFYRALLEEEEMEDLVDAEEYLVPHQGFFSAETSTTYRSRISSTRSTAETPADAEEGEGLAAFPFPTQGLAEGLEGSMPEAPEGDSGAKVALHGSSAREPGTLPRYSEDPTGPVAEESEGLDPEGGFTAPPPHPPMPEYVNQAGERHPHMPPSPPDKPKGHQGKNGLIKEAKHPFLGPFGHAVENPEYLAPPSAPAPFSQAFDNPYYWNQDPPKACSPEGGPGTMPTAENPEYLGLAGPDDAAA</sequence>
<evidence type="ECO:0000256" key="13">
    <source>
        <dbReference type="ARBA" id="ARBA00023015"/>
    </source>
</evidence>
<dbReference type="SUPFAM" id="SSF56112">
    <property type="entry name" value="Protein kinase-like (PK-like)"/>
    <property type="match status" value="1"/>
</dbReference>
<evidence type="ECO:0000256" key="2">
    <source>
        <dbReference type="ARBA" id="ARBA00004251"/>
    </source>
</evidence>
<proteinExistence type="predicted"/>
<dbReference type="InterPro" id="IPR020635">
    <property type="entry name" value="Tyr_kinase_cat_dom"/>
</dbReference>
<evidence type="ECO:0000256" key="12">
    <source>
        <dbReference type="ARBA" id="ARBA00022989"/>
    </source>
</evidence>
<accession>A0A7L3WV20</accession>
<evidence type="ECO:0000256" key="3">
    <source>
        <dbReference type="ARBA" id="ARBA00011902"/>
    </source>
</evidence>
<organism evidence="24 25">
    <name type="scientific">Atlantisia rogersi</name>
    <name type="common">Inaccessible Island rail</name>
    <dbReference type="NCBI Taxonomy" id="2478892"/>
    <lineage>
        <taxon>Eukaryota</taxon>
        <taxon>Metazoa</taxon>
        <taxon>Chordata</taxon>
        <taxon>Craniata</taxon>
        <taxon>Vertebrata</taxon>
        <taxon>Euteleostomi</taxon>
        <taxon>Archelosauria</taxon>
        <taxon>Archosauria</taxon>
        <taxon>Dinosauria</taxon>
        <taxon>Saurischia</taxon>
        <taxon>Theropoda</taxon>
        <taxon>Coelurosauria</taxon>
        <taxon>Aves</taxon>
        <taxon>Neognathae</taxon>
        <taxon>Neoaves</taxon>
        <taxon>Gruiformes</taxon>
        <taxon>Rallidae</taxon>
        <taxon>Atlantisia</taxon>
    </lineage>
</organism>
<evidence type="ECO:0000256" key="6">
    <source>
        <dbReference type="ARBA" id="ARBA00022679"/>
    </source>
</evidence>
<dbReference type="PROSITE" id="PS50011">
    <property type="entry name" value="PROTEIN_KINASE_DOM"/>
    <property type="match status" value="1"/>
</dbReference>
<feature type="non-terminal residue" evidence="24">
    <location>
        <position position="416"/>
    </location>
</feature>
<feature type="compositionally biased region" description="Low complexity" evidence="22">
    <location>
        <begin position="206"/>
        <end position="219"/>
    </location>
</feature>
<protein>
    <recommendedName>
        <fullName evidence="3">receptor protein-tyrosine kinase</fullName>
        <ecNumber evidence="3">2.7.10.1</ecNumber>
    </recommendedName>
</protein>
<keyword evidence="7" id="KW-0812">Transmembrane</keyword>
<gene>
    <name evidence="24" type="primary">Erbb2_3</name>
    <name evidence="24" type="ORF">ATLROG_R11612</name>
</gene>
<dbReference type="AlphaFoldDB" id="A0A7L3WV20"/>
<keyword evidence="6" id="KW-0808">Transferase</keyword>
<keyword evidence="18" id="KW-0804">Transcription</keyword>
<dbReference type="GO" id="GO:0038127">
    <property type="term" value="P:ERBB signaling pathway"/>
    <property type="evidence" value="ECO:0007669"/>
    <property type="project" value="UniProtKB-ARBA"/>
</dbReference>
<evidence type="ECO:0000259" key="23">
    <source>
        <dbReference type="PROSITE" id="PS50011"/>
    </source>
</evidence>
<feature type="domain" description="Protein kinase" evidence="23">
    <location>
        <begin position="1"/>
        <end position="157"/>
    </location>
</feature>
<evidence type="ECO:0000256" key="20">
    <source>
        <dbReference type="ARBA" id="ARBA00023180"/>
    </source>
</evidence>
<dbReference type="InterPro" id="IPR000719">
    <property type="entry name" value="Prot_kinase_dom"/>
</dbReference>
<evidence type="ECO:0000256" key="5">
    <source>
        <dbReference type="ARBA" id="ARBA00022553"/>
    </source>
</evidence>
<evidence type="ECO:0000313" key="25">
    <source>
        <dbReference type="Proteomes" id="UP000518911"/>
    </source>
</evidence>
<dbReference type="Gene3D" id="1.10.510.10">
    <property type="entry name" value="Transferase(Phosphotransferase) domain 1"/>
    <property type="match status" value="1"/>
</dbReference>
<dbReference type="GO" id="GO:0030182">
    <property type="term" value="P:neuron differentiation"/>
    <property type="evidence" value="ECO:0007669"/>
    <property type="project" value="TreeGrafter"/>
</dbReference>
<name>A0A7L3WV20_9GRUI</name>
<evidence type="ECO:0000256" key="9">
    <source>
        <dbReference type="ARBA" id="ARBA00022741"/>
    </source>
</evidence>
<keyword evidence="25" id="KW-1185">Reference proteome</keyword>
<dbReference type="EMBL" id="VZUJ01103734">
    <property type="protein sequence ID" value="NXV80360.1"/>
    <property type="molecule type" value="Genomic_DNA"/>
</dbReference>
<evidence type="ECO:0000256" key="17">
    <source>
        <dbReference type="ARBA" id="ARBA00023159"/>
    </source>
</evidence>
<evidence type="ECO:0000256" key="7">
    <source>
        <dbReference type="ARBA" id="ARBA00022692"/>
    </source>
</evidence>
<dbReference type="InterPro" id="IPR011009">
    <property type="entry name" value="Kinase-like_dom_sf"/>
</dbReference>
<keyword evidence="14" id="KW-0472">Membrane</keyword>
<dbReference type="GO" id="GO:0005634">
    <property type="term" value="C:nucleus"/>
    <property type="evidence" value="ECO:0007669"/>
    <property type="project" value="UniProtKB-SubCell"/>
</dbReference>
<keyword evidence="11" id="KW-0067">ATP-binding</keyword>
<dbReference type="EC" id="2.7.10.1" evidence="3"/>
<dbReference type="GO" id="GO:0004714">
    <property type="term" value="F:transmembrane receptor protein tyrosine kinase activity"/>
    <property type="evidence" value="ECO:0007669"/>
    <property type="project" value="UniProtKB-EC"/>
</dbReference>
<dbReference type="GO" id="GO:0043066">
    <property type="term" value="P:negative regulation of apoptotic process"/>
    <property type="evidence" value="ECO:0007669"/>
    <property type="project" value="TreeGrafter"/>
</dbReference>
<dbReference type="InterPro" id="IPR008266">
    <property type="entry name" value="Tyr_kinase_AS"/>
</dbReference>
<keyword evidence="13" id="KW-0805">Transcription regulation</keyword>
<keyword evidence="10 24" id="KW-0418">Kinase</keyword>
<evidence type="ECO:0000313" key="24">
    <source>
        <dbReference type="EMBL" id="NXV80360.1"/>
    </source>
</evidence>
<dbReference type="OrthoDB" id="6219513at2759"/>
<evidence type="ECO:0000256" key="11">
    <source>
        <dbReference type="ARBA" id="ARBA00022840"/>
    </source>
</evidence>
<evidence type="ECO:0000256" key="15">
    <source>
        <dbReference type="ARBA" id="ARBA00023137"/>
    </source>
</evidence>
<keyword evidence="20" id="KW-0325">Glycoprotein</keyword>
<dbReference type="InterPro" id="IPR001245">
    <property type="entry name" value="Ser-Thr/Tyr_kinase_cat_dom"/>
</dbReference>
<evidence type="ECO:0000256" key="10">
    <source>
        <dbReference type="ARBA" id="ARBA00022777"/>
    </source>
</evidence>
<evidence type="ECO:0000256" key="21">
    <source>
        <dbReference type="ARBA" id="ARBA00023242"/>
    </source>
</evidence>
<feature type="non-terminal residue" evidence="24">
    <location>
        <position position="1"/>
    </location>
</feature>
<feature type="region of interest" description="Disordered" evidence="22">
    <location>
        <begin position="373"/>
        <end position="416"/>
    </location>
</feature>
<dbReference type="GO" id="GO:0005524">
    <property type="term" value="F:ATP binding"/>
    <property type="evidence" value="ECO:0007669"/>
    <property type="project" value="UniProtKB-KW"/>
</dbReference>
<dbReference type="GO" id="GO:0043235">
    <property type="term" value="C:receptor complex"/>
    <property type="evidence" value="ECO:0007669"/>
    <property type="project" value="TreeGrafter"/>
</dbReference>
<evidence type="ECO:0000256" key="18">
    <source>
        <dbReference type="ARBA" id="ARBA00023163"/>
    </source>
</evidence>
<dbReference type="PANTHER" id="PTHR24416:SF137">
    <property type="entry name" value="RECEPTOR TYROSINE-PROTEIN KINASE ERBB-2"/>
    <property type="match status" value="1"/>
</dbReference>
<dbReference type="Pfam" id="PF07714">
    <property type="entry name" value="PK_Tyr_Ser-Thr"/>
    <property type="match status" value="1"/>
</dbReference>
<dbReference type="PROSITE" id="PS00109">
    <property type="entry name" value="PROTEIN_KINASE_TYR"/>
    <property type="match status" value="1"/>
</dbReference>
<dbReference type="Proteomes" id="UP000518911">
    <property type="component" value="Unassembled WGS sequence"/>
</dbReference>
<evidence type="ECO:0000256" key="4">
    <source>
        <dbReference type="ARBA" id="ARBA00022475"/>
    </source>
</evidence>